<dbReference type="RefSeq" id="WP_351974739.1">
    <property type="nucleotide sequence ID" value="NZ_JBEPBX010000002.1"/>
</dbReference>
<organism evidence="1 2">
    <name type="scientific">Streptomyces xantholiticus</name>
    <dbReference type="NCBI Taxonomy" id="68285"/>
    <lineage>
        <taxon>Bacteria</taxon>
        <taxon>Bacillati</taxon>
        <taxon>Actinomycetota</taxon>
        <taxon>Actinomycetes</taxon>
        <taxon>Kitasatosporales</taxon>
        <taxon>Streptomycetaceae</taxon>
        <taxon>Streptomyces</taxon>
    </lineage>
</organism>
<name>A0ABV1UN77_9ACTN</name>
<gene>
    <name evidence="1" type="ORF">ABT276_02440</name>
</gene>
<reference evidence="1 2" key="1">
    <citation type="submission" date="2024-06" db="EMBL/GenBank/DDBJ databases">
        <title>The Natural Products Discovery Center: Release of the First 8490 Sequenced Strains for Exploring Actinobacteria Biosynthetic Diversity.</title>
        <authorList>
            <person name="Kalkreuter E."/>
            <person name="Kautsar S.A."/>
            <person name="Yang D."/>
            <person name="Bader C.D."/>
            <person name="Teijaro C.N."/>
            <person name="Fluegel L."/>
            <person name="Davis C.M."/>
            <person name="Simpson J.R."/>
            <person name="Lauterbach L."/>
            <person name="Steele A.D."/>
            <person name="Gui C."/>
            <person name="Meng S."/>
            <person name="Li G."/>
            <person name="Viehrig K."/>
            <person name="Ye F."/>
            <person name="Su P."/>
            <person name="Kiefer A.F."/>
            <person name="Nichols A."/>
            <person name="Cepeda A.J."/>
            <person name="Yan W."/>
            <person name="Fan B."/>
            <person name="Jiang Y."/>
            <person name="Adhikari A."/>
            <person name="Zheng C.-J."/>
            <person name="Schuster L."/>
            <person name="Cowan T.M."/>
            <person name="Smanski M.J."/>
            <person name="Chevrette M.G."/>
            <person name="De Carvalho L.P.S."/>
            <person name="Shen B."/>
        </authorList>
    </citation>
    <scope>NUCLEOTIDE SEQUENCE [LARGE SCALE GENOMIC DNA]</scope>
    <source>
        <strain evidence="1 2">NPDC000837</strain>
    </source>
</reference>
<accession>A0ABV1UN77</accession>
<protein>
    <submittedName>
        <fullName evidence="1">Uncharacterized protein</fullName>
    </submittedName>
</protein>
<sequence length="70" mass="7266">MTVADTTPTTMRALCRTEPIPPAADLSWEATAGRACYACGKQLTLGAVLVGRAVGRMGAHVLDTDAYACP</sequence>
<proteinExistence type="predicted"/>
<keyword evidence="2" id="KW-1185">Reference proteome</keyword>
<evidence type="ECO:0000313" key="1">
    <source>
        <dbReference type="EMBL" id="MER6612263.1"/>
    </source>
</evidence>
<dbReference type="Proteomes" id="UP001445472">
    <property type="component" value="Unassembled WGS sequence"/>
</dbReference>
<comment type="caution">
    <text evidence="1">The sequence shown here is derived from an EMBL/GenBank/DDBJ whole genome shotgun (WGS) entry which is preliminary data.</text>
</comment>
<evidence type="ECO:0000313" key="2">
    <source>
        <dbReference type="Proteomes" id="UP001445472"/>
    </source>
</evidence>
<dbReference type="EMBL" id="JBEPBX010000002">
    <property type="protein sequence ID" value="MER6612263.1"/>
    <property type="molecule type" value="Genomic_DNA"/>
</dbReference>